<evidence type="ECO:0000313" key="2">
    <source>
        <dbReference type="EMBL" id="CUP51130.1"/>
    </source>
</evidence>
<sequence>MAKGLIGGMTDYNHQSFDDILVDLYDERKRTISFRDEIVKNIDILKANSYWNNVPFNFKSQVEYAVKHYNTAITEFKEIHKDLKNEVKEHHIKRLRKISTVAREINVSIGRIWHQEYDNKDYDNSNFRIVERIYCDTRDMAVNLLDISNVAERLNDYIGKSKFNMKKNNPWLSGSFYLFLVVIVIATLGVLAQSVHWALLPIIIIGGILLIGLIGIFQLKNDDKITDKSFVSLVKETYKRLPLISKKNE</sequence>
<proteinExistence type="predicted"/>
<dbReference type="Proteomes" id="UP000095541">
    <property type="component" value="Unassembled WGS sequence"/>
</dbReference>
<feature type="transmembrane region" description="Helical" evidence="1">
    <location>
        <begin position="171"/>
        <end position="192"/>
    </location>
</feature>
<gene>
    <name evidence="2" type="ORF">ERS852557_00833</name>
</gene>
<accession>A0A174NX72</accession>
<dbReference type="EMBL" id="CZBI01000001">
    <property type="protein sequence ID" value="CUP51130.1"/>
    <property type="molecule type" value="Genomic_DNA"/>
</dbReference>
<feature type="transmembrane region" description="Helical" evidence="1">
    <location>
        <begin position="198"/>
        <end position="219"/>
    </location>
</feature>
<protein>
    <submittedName>
        <fullName evidence="2">Uncharacterized protein</fullName>
    </submittedName>
</protein>
<evidence type="ECO:0000256" key="1">
    <source>
        <dbReference type="SAM" id="Phobius"/>
    </source>
</evidence>
<keyword evidence="1" id="KW-0472">Membrane</keyword>
<name>A0A174NX72_BACT4</name>
<dbReference type="RefSeq" id="WP_055217210.1">
    <property type="nucleotide sequence ID" value="NZ_CZBI01000001.1"/>
</dbReference>
<reference evidence="2 3" key="1">
    <citation type="submission" date="2015-09" db="EMBL/GenBank/DDBJ databases">
        <authorList>
            <consortium name="Pathogen Informatics"/>
        </authorList>
    </citation>
    <scope>NUCLEOTIDE SEQUENCE [LARGE SCALE GENOMIC DNA]</scope>
    <source>
        <strain evidence="2 3">2789STDY5834945</strain>
    </source>
</reference>
<dbReference type="AlphaFoldDB" id="A0A174NX72"/>
<keyword evidence="1" id="KW-1133">Transmembrane helix</keyword>
<evidence type="ECO:0000313" key="3">
    <source>
        <dbReference type="Proteomes" id="UP000095541"/>
    </source>
</evidence>
<organism evidence="2 3">
    <name type="scientific">Bacteroides thetaiotaomicron</name>
    <dbReference type="NCBI Taxonomy" id="818"/>
    <lineage>
        <taxon>Bacteria</taxon>
        <taxon>Pseudomonadati</taxon>
        <taxon>Bacteroidota</taxon>
        <taxon>Bacteroidia</taxon>
        <taxon>Bacteroidales</taxon>
        <taxon>Bacteroidaceae</taxon>
        <taxon>Bacteroides</taxon>
    </lineage>
</organism>
<keyword evidence="1" id="KW-0812">Transmembrane</keyword>